<dbReference type="Pfam" id="PF00586">
    <property type="entry name" value="AIRS"/>
    <property type="match status" value="1"/>
</dbReference>
<dbReference type="PANTHER" id="PTHR30270">
    <property type="entry name" value="THIAMINE-MONOPHOSPHATE KINASE"/>
    <property type="match status" value="1"/>
</dbReference>
<feature type="domain" description="PurM-like N-terminal" evidence="1">
    <location>
        <begin position="24"/>
        <end position="134"/>
    </location>
</feature>
<gene>
    <name evidence="3" type="primary">thiL</name>
    <name evidence="3" type="ORF">CARN7_0360</name>
</gene>
<dbReference type="HAMAP" id="MF_02128">
    <property type="entry name" value="TMP_kinase"/>
    <property type="match status" value="1"/>
</dbReference>
<reference evidence="3" key="1">
    <citation type="submission" date="2009-10" db="EMBL/GenBank/DDBJ databases">
        <title>Diversity of trophic interactions inside an arsenic-rich microbial ecosystem.</title>
        <authorList>
            <person name="Bertin P.N."/>
            <person name="Heinrich-Salmeron A."/>
            <person name="Pelletier E."/>
            <person name="Goulhen-Chollet F."/>
            <person name="Arsene-Ploetze F."/>
            <person name="Gallien S."/>
            <person name="Calteau A."/>
            <person name="Vallenet D."/>
            <person name="Casiot C."/>
            <person name="Chane-Woon-Ming B."/>
            <person name="Giloteaux L."/>
            <person name="Barakat M."/>
            <person name="Bonnefoy V."/>
            <person name="Bruneel O."/>
            <person name="Chandler M."/>
            <person name="Cleiss J."/>
            <person name="Duran R."/>
            <person name="Elbaz-Poulichet F."/>
            <person name="Fonknechten N."/>
            <person name="Lauga B."/>
            <person name="Mornico D."/>
            <person name="Ortet P."/>
            <person name="Schaeffer C."/>
            <person name="Siguier P."/>
            <person name="Alexander Thil Smith A."/>
            <person name="Van Dorsselaer A."/>
            <person name="Weissenbach J."/>
            <person name="Medigue C."/>
            <person name="Le Paslier D."/>
        </authorList>
    </citation>
    <scope>NUCLEOTIDE SEQUENCE</scope>
</reference>
<dbReference type="PIRSF" id="PIRSF005303">
    <property type="entry name" value="Thiam_monoph_kin"/>
    <property type="match status" value="1"/>
</dbReference>
<dbReference type="Gene3D" id="3.90.650.10">
    <property type="entry name" value="PurM-like C-terminal domain"/>
    <property type="match status" value="1"/>
</dbReference>
<dbReference type="Gene3D" id="3.30.1330.10">
    <property type="entry name" value="PurM-like, N-terminal domain"/>
    <property type="match status" value="1"/>
</dbReference>
<dbReference type="GO" id="GO:0009228">
    <property type="term" value="P:thiamine biosynthetic process"/>
    <property type="evidence" value="ECO:0007669"/>
    <property type="project" value="InterPro"/>
</dbReference>
<dbReference type="InterPro" id="IPR036676">
    <property type="entry name" value="PurM-like_C_sf"/>
</dbReference>
<dbReference type="SUPFAM" id="SSF56042">
    <property type="entry name" value="PurM C-terminal domain-like"/>
    <property type="match status" value="1"/>
</dbReference>
<dbReference type="Pfam" id="PF02769">
    <property type="entry name" value="AIRS_C"/>
    <property type="match status" value="1"/>
</dbReference>
<dbReference type="SUPFAM" id="SSF55326">
    <property type="entry name" value="PurM N-terminal domain-like"/>
    <property type="match status" value="1"/>
</dbReference>
<sequence>MSAEFDLIQHYFSRQAPSALLGVGDDAALLQPAADHCLAVSSDTLVAGIHFFPDADPFYLGWKALAVNLSDLAAMGATPRWVILALTLPHIEPAWLERFSAGLYQCAEQYHVDLVGGDTTRGNLSMTLTVIGEVPLNIMPEPASFQSGHSTLPQRDDAPFTPARHRSSLALRRDGARIGDTVWVSGELGTAALALASLQSRLVLDARLTDEFAQHLHRPVPRVALGIALRGIAHSAIDISDGLVADLGHILQASGLAGVIDYAHIPVHQQAAEVADKPMLQQCVLSGGDDYELCFTAPASATNKIIDLGMRLGLKLTAIGCLEAGAGLRVRDDLGCDILARHAGYDHFQAT</sequence>
<dbReference type="InterPro" id="IPR016188">
    <property type="entry name" value="PurM-like_N"/>
</dbReference>
<dbReference type="CDD" id="cd02194">
    <property type="entry name" value="ThiL"/>
    <property type="match status" value="1"/>
</dbReference>
<accession>E6QQV2</accession>
<dbReference type="AlphaFoldDB" id="E6QQV2"/>
<dbReference type="InterPro" id="IPR036921">
    <property type="entry name" value="PurM-like_N_sf"/>
</dbReference>
<proteinExistence type="inferred from homology"/>
<comment type="caution">
    <text evidence="3">The sequence shown here is derived from an EMBL/GenBank/DDBJ whole genome shotgun (WGS) entry which is preliminary data.</text>
</comment>
<protein>
    <submittedName>
        <fullName evidence="3">Thiamine-monophosphate kinase (Thiamine-phosphate kinase)</fullName>
        <ecNumber evidence="3">2.7.4.16</ecNumber>
    </submittedName>
</protein>
<dbReference type="InterPro" id="IPR010918">
    <property type="entry name" value="PurM-like_C_dom"/>
</dbReference>
<name>E6QQV2_9ZZZZ</name>
<keyword evidence="3" id="KW-0418">Kinase</keyword>
<dbReference type="EC" id="2.7.4.16" evidence="3"/>
<evidence type="ECO:0000313" key="3">
    <source>
        <dbReference type="EMBL" id="CBI09623.1"/>
    </source>
</evidence>
<evidence type="ECO:0000259" key="2">
    <source>
        <dbReference type="Pfam" id="PF02769"/>
    </source>
</evidence>
<organism evidence="3">
    <name type="scientific">mine drainage metagenome</name>
    <dbReference type="NCBI Taxonomy" id="410659"/>
    <lineage>
        <taxon>unclassified sequences</taxon>
        <taxon>metagenomes</taxon>
        <taxon>ecological metagenomes</taxon>
    </lineage>
</organism>
<keyword evidence="3" id="KW-0808">Transferase</keyword>
<evidence type="ECO:0000259" key="1">
    <source>
        <dbReference type="Pfam" id="PF00586"/>
    </source>
</evidence>
<dbReference type="EMBL" id="CABR01000042">
    <property type="protein sequence ID" value="CBI09623.1"/>
    <property type="molecule type" value="Genomic_DNA"/>
</dbReference>
<feature type="domain" description="PurM-like C-terminal" evidence="2">
    <location>
        <begin position="178"/>
        <end position="332"/>
    </location>
</feature>
<dbReference type="GO" id="GO:0009030">
    <property type="term" value="F:thiamine-phosphate kinase activity"/>
    <property type="evidence" value="ECO:0007669"/>
    <property type="project" value="UniProtKB-EC"/>
</dbReference>
<dbReference type="PANTHER" id="PTHR30270:SF0">
    <property type="entry name" value="THIAMINE-MONOPHOSPHATE KINASE"/>
    <property type="match status" value="1"/>
</dbReference>
<dbReference type="InterPro" id="IPR006283">
    <property type="entry name" value="ThiL-like"/>
</dbReference>